<keyword evidence="6" id="KW-0406">Ion transport</keyword>
<evidence type="ECO:0000256" key="1">
    <source>
        <dbReference type="ARBA" id="ARBA00004651"/>
    </source>
</evidence>
<evidence type="ECO:0000313" key="8">
    <source>
        <dbReference type="EMBL" id="CAD9593373.1"/>
    </source>
</evidence>
<accession>A0A7S2PDQ7</accession>
<evidence type="ECO:0000256" key="7">
    <source>
        <dbReference type="ARBA" id="ARBA00023136"/>
    </source>
</evidence>
<gene>
    <name evidence="8" type="ORF">LDAN0321_LOCUS14171</name>
</gene>
<evidence type="ECO:0000256" key="2">
    <source>
        <dbReference type="ARBA" id="ARBA00022448"/>
    </source>
</evidence>
<dbReference type="EMBL" id="HBGY01022435">
    <property type="protein sequence ID" value="CAD9593373.1"/>
    <property type="molecule type" value="Transcribed_RNA"/>
</dbReference>
<organism evidence="8">
    <name type="scientific">Leptocylindrus danicus</name>
    <dbReference type="NCBI Taxonomy" id="163516"/>
    <lineage>
        <taxon>Eukaryota</taxon>
        <taxon>Sar</taxon>
        <taxon>Stramenopiles</taxon>
        <taxon>Ochrophyta</taxon>
        <taxon>Bacillariophyta</taxon>
        <taxon>Coscinodiscophyceae</taxon>
        <taxon>Chaetocerotophycidae</taxon>
        <taxon>Leptocylindrales</taxon>
        <taxon>Leptocylindraceae</taxon>
        <taxon>Leptocylindrus</taxon>
    </lineage>
</organism>
<evidence type="ECO:0000256" key="4">
    <source>
        <dbReference type="ARBA" id="ARBA00022692"/>
    </source>
</evidence>
<dbReference type="AlphaFoldDB" id="A0A7S2PDQ7"/>
<keyword evidence="2" id="KW-0813">Transport</keyword>
<evidence type="ECO:0000256" key="3">
    <source>
        <dbReference type="ARBA" id="ARBA00022475"/>
    </source>
</evidence>
<keyword evidence="5" id="KW-1133">Transmembrane helix</keyword>
<evidence type="ECO:0000256" key="6">
    <source>
        <dbReference type="ARBA" id="ARBA00023065"/>
    </source>
</evidence>
<reference evidence="8" key="1">
    <citation type="submission" date="2021-01" db="EMBL/GenBank/DDBJ databases">
        <authorList>
            <person name="Corre E."/>
            <person name="Pelletier E."/>
            <person name="Niang G."/>
            <person name="Scheremetjew M."/>
            <person name="Finn R."/>
            <person name="Kale V."/>
            <person name="Holt S."/>
            <person name="Cochrane G."/>
            <person name="Meng A."/>
            <person name="Brown T."/>
            <person name="Cohen L."/>
        </authorList>
    </citation>
    <scope>NUCLEOTIDE SEQUENCE</scope>
    <source>
        <strain evidence="8">B650</strain>
    </source>
</reference>
<evidence type="ECO:0000256" key="5">
    <source>
        <dbReference type="ARBA" id="ARBA00022989"/>
    </source>
</evidence>
<protein>
    <recommendedName>
        <fullName evidence="9">Bestrophin homolog</fullName>
    </recommendedName>
</protein>
<evidence type="ECO:0008006" key="9">
    <source>
        <dbReference type="Google" id="ProtNLM"/>
    </source>
</evidence>
<dbReference type="PANTHER" id="PTHR33281:SF19">
    <property type="entry name" value="VOLTAGE-DEPENDENT ANION CHANNEL-FORMING PROTEIN YNEE"/>
    <property type="match status" value="1"/>
</dbReference>
<keyword evidence="3" id="KW-1003">Cell membrane</keyword>
<keyword evidence="4" id="KW-0812">Transmembrane</keyword>
<dbReference type="InterPro" id="IPR044669">
    <property type="entry name" value="YneE/VCCN1/2-like"/>
</dbReference>
<dbReference type="GO" id="GO:0005886">
    <property type="term" value="C:plasma membrane"/>
    <property type="evidence" value="ECO:0007669"/>
    <property type="project" value="UniProtKB-SubCell"/>
</dbReference>
<sequence length="364" mass="41686">MHRSLLILNQAKFASMMCMSKLPHSLLVSSLGLLLVFKTNSAYGRFQEGRQIWERIQSKSRDLTRMMALYQHDMTAPRKERVQNLLAAFPYLLRHHINPRCMSKEQLDAVPDPHKLQLEDEVFPIDTRFEDSVRSMDPANNYACSSHRHCTVDKRALPWRLLPAKSLNHIAKSRNRALWVCDRMSAEIASIPYTNTWQNRERLTMLQHVNELSRAIGECERIHQTLVPINYARHCLRSLTLWLLSLPFALLDDLGLKTGVVMMVLSWLMFGVYQIGYSIEDPFQGSIRLSIICDNIRREVLLESENGLRYTAFDDCPIENDADTGDPSSVMNAMNSEDSQQHVLMDDASSDGNNAGDYAYAPVQ</sequence>
<proteinExistence type="predicted"/>
<dbReference type="PANTHER" id="PTHR33281">
    <property type="entry name" value="UPF0187 PROTEIN YNEE"/>
    <property type="match status" value="1"/>
</dbReference>
<keyword evidence="7" id="KW-0472">Membrane</keyword>
<comment type="subcellular location">
    <subcellularLocation>
        <location evidence="1">Cell membrane</location>
        <topology evidence="1">Multi-pass membrane protein</topology>
    </subcellularLocation>
</comment>
<dbReference type="GO" id="GO:0005254">
    <property type="term" value="F:chloride channel activity"/>
    <property type="evidence" value="ECO:0007669"/>
    <property type="project" value="InterPro"/>
</dbReference>
<dbReference type="Pfam" id="PF25539">
    <property type="entry name" value="Bestrophin_2"/>
    <property type="match status" value="1"/>
</dbReference>
<name>A0A7S2PDQ7_9STRA</name>